<sequence>DKLHETEKQLLQKEKDLALMEMEKGFAEQEATRFQGEVLTAKAAAQAVLCNRFLIEFGLQRKYPGKSMTSAYKDFYKNDISLRLDSELADFVKKLRVTSKVSDVKRELENLIHETSKEVHYPPIKEKGLMCGGKQPLGVAVAFAVLKLQLATRWDADVTFLGEREQPIARLCNGEVQELRPEHAAASE</sequence>
<accession>E8Z6F9</accession>
<protein>
    <submittedName>
        <fullName evidence="1">Uncharacterized protein</fullName>
    </submittedName>
</protein>
<evidence type="ECO:0000313" key="1">
    <source>
        <dbReference type="EMBL" id="ACU45039.1"/>
    </source>
</evidence>
<reference evidence="1" key="2">
    <citation type="book" date="2010" name="PROCEEDINGS OF 13TH INTERNATIONAL CONFERENCE ON HARMFUL ALGAE" publisher="International Society For The Study of Harmful Algae" city="Hong Kong, China">
        <title>Dinoflagellate meta-transcriptomics enabled by spliced leader.</title>
        <editorList>
            <person name="Unknown A."/>
        </editorList>
        <authorList>
            <person name="Lin S."/>
            <person name="Zhang H."/>
        </authorList>
    </citation>
    <scope>NUCLEOTIDE SEQUENCE</scope>
    <source>
        <strain evidence="1">CCMP1831</strain>
    </source>
</reference>
<dbReference type="EMBL" id="FJ599987">
    <property type="protein sequence ID" value="ACU45039.1"/>
    <property type="molecule type" value="mRNA"/>
</dbReference>
<name>E8Z6F9_PFIPI</name>
<proteinExistence type="evidence at transcript level"/>
<dbReference type="AlphaFoldDB" id="E8Z6F9"/>
<feature type="non-terminal residue" evidence="1">
    <location>
        <position position="1"/>
    </location>
</feature>
<organism evidence="1">
    <name type="scientific">Pfiesteria piscicida</name>
    <name type="common">Phantom dinoflagellate</name>
    <dbReference type="NCBI Taxonomy" id="71001"/>
    <lineage>
        <taxon>Eukaryota</taxon>
        <taxon>Sar</taxon>
        <taxon>Alveolata</taxon>
        <taxon>Dinophyceae</taxon>
        <taxon>Peridiniales</taxon>
        <taxon>Pfiesteriaceae</taxon>
        <taxon>Pfiesteria</taxon>
    </lineage>
</organism>
<reference evidence="1" key="1">
    <citation type="submission" date="2008-12" db="EMBL/GenBank/DDBJ databases">
        <authorList>
            <person name="Zhang H."/>
            <person name="Lin S."/>
        </authorList>
    </citation>
    <scope>NUCLEOTIDE SEQUENCE</scope>
    <source>
        <strain evidence="1">CCMP1831</strain>
    </source>
</reference>